<evidence type="ECO:0000259" key="4">
    <source>
        <dbReference type="PROSITE" id="PS51704"/>
    </source>
</evidence>
<dbReference type="KEGG" id="rdi:CMV14_16655"/>
<dbReference type="Pfam" id="PF03328">
    <property type="entry name" value="HpcH_HpaI"/>
    <property type="match status" value="1"/>
</dbReference>
<dbReference type="SUPFAM" id="SSF51621">
    <property type="entry name" value="Phosphoenolpyruvate/pyruvate domain"/>
    <property type="match status" value="1"/>
</dbReference>
<name>A0A2A4FVX9_9SPHN</name>
<evidence type="ECO:0000256" key="3">
    <source>
        <dbReference type="ARBA" id="ARBA00023239"/>
    </source>
</evidence>
<dbReference type="GO" id="GO:0006629">
    <property type="term" value="P:lipid metabolic process"/>
    <property type="evidence" value="ECO:0007669"/>
    <property type="project" value="InterPro"/>
</dbReference>
<dbReference type="GO" id="GO:0016832">
    <property type="term" value="F:aldehyde-lyase activity"/>
    <property type="evidence" value="ECO:0007669"/>
    <property type="project" value="TreeGrafter"/>
</dbReference>
<dbReference type="Gene3D" id="3.20.20.60">
    <property type="entry name" value="Phosphoenolpyruvate-binding domains"/>
    <property type="match status" value="1"/>
</dbReference>
<reference evidence="5 6" key="1">
    <citation type="submission" date="2017-09" db="EMBL/GenBank/DDBJ databases">
        <title>The Catabolism of 3,6-Dichlorosalicylic acid is Initiated by the Cytochrome P450 Monooxygenase DsmABC in Rhizorhabdus dicambivorans Ndbn-20.</title>
        <authorList>
            <person name="Na L."/>
        </authorList>
    </citation>
    <scope>NUCLEOTIDE SEQUENCE [LARGE SCALE GENOMIC DNA]</scope>
    <source>
        <strain evidence="5 6">Ndbn-20m</strain>
    </source>
</reference>
<dbReference type="InterPro" id="IPR005000">
    <property type="entry name" value="Aldolase/citrate-lyase_domain"/>
</dbReference>
<proteinExistence type="inferred from homology"/>
<keyword evidence="2" id="KW-0479">Metal-binding</keyword>
<dbReference type="PANTHER" id="PTHR30502:SF0">
    <property type="entry name" value="PHOSPHOENOLPYRUVATE CARBOXYLASE FAMILY PROTEIN"/>
    <property type="match status" value="1"/>
</dbReference>
<feature type="domain" description="GP-PDE" evidence="4">
    <location>
        <begin position="1"/>
        <end position="107"/>
    </location>
</feature>
<dbReference type="PROSITE" id="PS51704">
    <property type="entry name" value="GP_PDE"/>
    <property type="match status" value="1"/>
</dbReference>
<accession>A0A2A4FVX9</accession>
<dbReference type="InterPro" id="IPR040442">
    <property type="entry name" value="Pyrv_kinase-like_dom_sf"/>
</dbReference>
<protein>
    <submittedName>
        <fullName evidence="5">2-dehydro-3-deoxyglucarate aldolase</fullName>
    </submittedName>
</protein>
<keyword evidence="3" id="KW-0456">Lyase</keyword>
<gene>
    <name evidence="5" type="ORF">COO09_06440</name>
</gene>
<dbReference type="RefSeq" id="WP_066969499.1">
    <property type="nucleotide sequence ID" value="NZ_CP023449.1"/>
</dbReference>
<dbReference type="GO" id="GO:0008081">
    <property type="term" value="F:phosphoric diester hydrolase activity"/>
    <property type="evidence" value="ECO:0007669"/>
    <property type="project" value="InterPro"/>
</dbReference>
<dbReference type="InterPro" id="IPR050251">
    <property type="entry name" value="HpcH-HpaI_aldolase"/>
</dbReference>
<evidence type="ECO:0000256" key="2">
    <source>
        <dbReference type="ARBA" id="ARBA00022723"/>
    </source>
</evidence>
<comment type="similarity">
    <text evidence="1">Belongs to the HpcH/HpaI aldolase family.</text>
</comment>
<dbReference type="PANTHER" id="PTHR30502">
    <property type="entry name" value="2-KETO-3-DEOXY-L-RHAMNONATE ALDOLASE"/>
    <property type="match status" value="1"/>
</dbReference>
<dbReference type="GO" id="GO:0046872">
    <property type="term" value="F:metal ion binding"/>
    <property type="evidence" value="ECO:0007669"/>
    <property type="project" value="UniProtKB-KW"/>
</dbReference>
<comment type="caution">
    <text evidence="5">The sequence shown here is derived from an EMBL/GenBank/DDBJ whole genome shotgun (WGS) entry which is preliminary data.</text>
</comment>
<sequence length="260" mass="28232">MALLEARNRLKAMIARGEQPFGIFVSSLDAASTDIMADAGFDFVMLDGEHGRLDRIAVEQHVRAARAGGVIAFVRVLDNAPTLIQSMLDVGADGVMVPHIDTAEQARAAVAASRYAPQGKRGMCPACRAGRYTLDGWPEHVHASNENVMVIPILESRQAIENVDEILAVDGIDLVMFGPGDLSADMAIDFSKDGHRMEAAWRRALDATRAAGKHMLAPAGFTYDEADMLIVEMELMLLRRTVARLVADHRTARAGRRAAE</sequence>
<dbReference type="EMBL" id="NWUF01000005">
    <property type="protein sequence ID" value="PCE42941.1"/>
    <property type="molecule type" value="Genomic_DNA"/>
</dbReference>
<dbReference type="AlphaFoldDB" id="A0A2A4FVX9"/>
<evidence type="ECO:0000256" key="1">
    <source>
        <dbReference type="ARBA" id="ARBA00005568"/>
    </source>
</evidence>
<dbReference type="InterPro" id="IPR015813">
    <property type="entry name" value="Pyrv/PenolPyrv_kinase-like_dom"/>
</dbReference>
<evidence type="ECO:0000313" key="6">
    <source>
        <dbReference type="Proteomes" id="UP000218934"/>
    </source>
</evidence>
<dbReference type="Proteomes" id="UP000218934">
    <property type="component" value="Unassembled WGS sequence"/>
</dbReference>
<evidence type="ECO:0000313" key="5">
    <source>
        <dbReference type="EMBL" id="PCE42941.1"/>
    </source>
</evidence>
<dbReference type="GO" id="GO:0005737">
    <property type="term" value="C:cytoplasm"/>
    <property type="evidence" value="ECO:0007669"/>
    <property type="project" value="TreeGrafter"/>
</dbReference>
<dbReference type="InterPro" id="IPR030395">
    <property type="entry name" value="GP_PDE_dom"/>
</dbReference>
<keyword evidence="6" id="KW-1185">Reference proteome</keyword>
<dbReference type="OrthoDB" id="9802624at2"/>
<organism evidence="5 6">
    <name type="scientific">Rhizorhabdus dicambivorans</name>
    <dbReference type="NCBI Taxonomy" id="1850238"/>
    <lineage>
        <taxon>Bacteria</taxon>
        <taxon>Pseudomonadati</taxon>
        <taxon>Pseudomonadota</taxon>
        <taxon>Alphaproteobacteria</taxon>
        <taxon>Sphingomonadales</taxon>
        <taxon>Sphingomonadaceae</taxon>
        <taxon>Rhizorhabdus</taxon>
    </lineage>
</organism>